<name>A0ABT7A805_9ACTN</name>
<proteinExistence type="predicted"/>
<keyword evidence="2" id="KW-0413">Isomerase</keyword>
<dbReference type="Proteomes" id="UP001214441">
    <property type="component" value="Unassembled WGS sequence"/>
</dbReference>
<feature type="domain" description="Mycothiol-dependent maleylpyruvate isomerase metal-binding" evidence="1">
    <location>
        <begin position="14"/>
        <end position="99"/>
    </location>
</feature>
<dbReference type="Pfam" id="PF11716">
    <property type="entry name" value="MDMPI_N"/>
    <property type="match status" value="1"/>
</dbReference>
<dbReference type="InterPro" id="IPR017517">
    <property type="entry name" value="Maleyloyr_isom"/>
</dbReference>
<sequence length="223" mass="23732">MSAERDAELPGRLLRSERDVFLPLLRAAPEADFSLPTASCPDWNVRQVLAHCGAALTRIIEGRLERGVYSDASNAADVAERDDWPLARVLDELERGMTEAGPLIAGHTHGRLDTVALGEWVHAGDVRDAWGLPGAYADTSAGGDVPALLVIASTVRKDTPRVEVALTDASPATLSLGNVHEDRAPATLTADTPTLIRLYTGRPLAASSYVLEGASPDELCIYG</sequence>
<comment type="caution">
    <text evidence="2">The sequence shown here is derived from an EMBL/GenBank/DDBJ whole genome shotgun (WGS) entry which is preliminary data.</text>
</comment>
<protein>
    <submittedName>
        <fullName evidence="2">Maleylpyruvate isomerase family mycothiol-dependent enzyme</fullName>
    </submittedName>
</protein>
<evidence type="ECO:0000259" key="1">
    <source>
        <dbReference type="Pfam" id="PF11716"/>
    </source>
</evidence>
<dbReference type="SUPFAM" id="SSF109854">
    <property type="entry name" value="DinB/YfiT-like putative metalloenzymes"/>
    <property type="match status" value="1"/>
</dbReference>
<dbReference type="InterPro" id="IPR034660">
    <property type="entry name" value="DinB/YfiT-like"/>
</dbReference>
<dbReference type="InterPro" id="IPR024344">
    <property type="entry name" value="MDMPI_metal-binding"/>
</dbReference>
<reference evidence="2 3" key="1">
    <citation type="submission" date="2023-05" db="EMBL/GenBank/DDBJ databases">
        <title>Streptantibioticus silvisoli sp. nov., acidotolerant actinomycetes 1 from pine litter.</title>
        <authorList>
            <person name="Swiecimska M."/>
            <person name="Golinska P."/>
            <person name="Sangal V."/>
            <person name="Wachnowicz B."/>
            <person name="Goodfellow M."/>
        </authorList>
    </citation>
    <scope>NUCLEOTIDE SEQUENCE [LARGE SCALE GENOMIC DNA]</scope>
    <source>
        <strain evidence="2 3">DSM 42109</strain>
    </source>
</reference>
<evidence type="ECO:0000313" key="3">
    <source>
        <dbReference type="Proteomes" id="UP001214441"/>
    </source>
</evidence>
<dbReference type="GO" id="GO:0016853">
    <property type="term" value="F:isomerase activity"/>
    <property type="evidence" value="ECO:0007669"/>
    <property type="project" value="UniProtKB-KW"/>
</dbReference>
<organism evidence="2 3">
    <name type="scientific">Streptomyces iconiensis</name>
    <dbReference type="NCBI Taxonomy" id="1384038"/>
    <lineage>
        <taxon>Bacteria</taxon>
        <taxon>Bacillati</taxon>
        <taxon>Actinomycetota</taxon>
        <taxon>Actinomycetes</taxon>
        <taxon>Kitasatosporales</taxon>
        <taxon>Streptomycetaceae</taxon>
        <taxon>Streptomyces</taxon>
    </lineage>
</organism>
<keyword evidence="3" id="KW-1185">Reference proteome</keyword>
<dbReference type="RefSeq" id="WP_274039450.1">
    <property type="nucleotide sequence ID" value="NZ_JANCPR020000057.1"/>
</dbReference>
<dbReference type="EMBL" id="JANCPR020000057">
    <property type="protein sequence ID" value="MDJ1137436.1"/>
    <property type="molecule type" value="Genomic_DNA"/>
</dbReference>
<evidence type="ECO:0000313" key="2">
    <source>
        <dbReference type="EMBL" id="MDJ1137436.1"/>
    </source>
</evidence>
<accession>A0ABT7A805</accession>
<dbReference type="NCBIfam" id="TIGR03083">
    <property type="entry name" value="maleylpyruvate isomerase family mycothiol-dependent enzyme"/>
    <property type="match status" value="1"/>
</dbReference>
<dbReference type="Gene3D" id="1.20.120.450">
    <property type="entry name" value="dinb family like domain"/>
    <property type="match status" value="1"/>
</dbReference>
<gene>
    <name evidence="2" type="ORF">NMN56_036890</name>
</gene>